<evidence type="ECO:0000256" key="3">
    <source>
        <dbReference type="ARBA" id="ARBA00022741"/>
    </source>
</evidence>
<protein>
    <submittedName>
        <fullName evidence="14">AAA domain-containing ATPase</fullName>
    </submittedName>
</protein>
<dbReference type="Pfam" id="PF19078">
    <property type="entry name" value="Big_12"/>
    <property type="match status" value="1"/>
</dbReference>
<dbReference type="InterPro" id="IPR015943">
    <property type="entry name" value="WD40/YVTN_repeat-like_dom_sf"/>
</dbReference>
<dbReference type="InterPro" id="IPR003593">
    <property type="entry name" value="AAA+_ATPase"/>
</dbReference>
<evidence type="ECO:0000259" key="13">
    <source>
        <dbReference type="SMART" id="SM00382"/>
    </source>
</evidence>
<dbReference type="GO" id="GO:0016887">
    <property type="term" value="F:ATP hydrolysis activity"/>
    <property type="evidence" value="ECO:0007669"/>
    <property type="project" value="InterPro"/>
</dbReference>
<dbReference type="InterPro" id="IPR003959">
    <property type="entry name" value="ATPase_AAA_core"/>
</dbReference>
<dbReference type="PANTHER" id="PTHR23075">
    <property type="entry name" value="PUTATIVE ATP-ASE"/>
    <property type="match status" value="1"/>
</dbReference>
<accession>A0AAX4PK93</accession>
<feature type="chain" id="PRO_5043791731" evidence="12">
    <location>
        <begin position="34"/>
        <end position="1495"/>
    </location>
</feature>
<evidence type="ECO:0000256" key="7">
    <source>
        <dbReference type="ARBA" id="ARBA00023128"/>
    </source>
</evidence>
<feature type="domain" description="AAA+ ATPase" evidence="13">
    <location>
        <begin position="1245"/>
        <end position="1379"/>
    </location>
</feature>
<dbReference type="GO" id="GO:0008270">
    <property type="term" value="F:zinc ion binding"/>
    <property type="evidence" value="ECO:0007669"/>
    <property type="project" value="TreeGrafter"/>
</dbReference>
<keyword evidence="8" id="KW-0472">Membrane</keyword>
<dbReference type="SUPFAM" id="SSF63829">
    <property type="entry name" value="Calcium-dependent phosphotriesterase"/>
    <property type="match status" value="1"/>
</dbReference>
<dbReference type="Gene3D" id="2.130.10.10">
    <property type="entry name" value="YVTN repeat-like/Quinoprotein amine dehydrogenase"/>
    <property type="match status" value="1"/>
</dbReference>
<dbReference type="Pfam" id="PF12037">
    <property type="entry name" value="ATAD3_N"/>
    <property type="match status" value="1"/>
</dbReference>
<feature type="compositionally biased region" description="Polar residues" evidence="11">
    <location>
        <begin position="95"/>
        <end position="112"/>
    </location>
</feature>
<dbReference type="GO" id="GO:0007005">
    <property type="term" value="P:mitochondrion organization"/>
    <property type="evidence" value="ECO:0007669"/>
    <property type="project" value="TreeGrafter"/>
</dbReference>
<evidence type="ECO:0000256" key="10">
    <source>
        <dbReference type="SAM" id="Coils"/>
    </source>
</evidence>
<name>A0AAX4PK93_9CHLO</name>
<dbReference type="SMART" id="SM00382">
    <property type="entry name" value="AAA"/>
    <property type="match status" value="1"/>
</dbReference>
<evidence type="ECO:0000256" key="8">
    <source>
        <dbReference type="ARBA" id="ARBA00023136"/>
    </source>
</evidence>
<evidence type="ECO:0000256" key="6">
    <source>
        <dbReference type="ARBA" id="ARBA00023054"/>
    </source>
</evidence>
<evidence type="ECO:0000256" key="1">
    <source>
        <dbReference type="ARBA" id="ARBA00004273"/>
    </source>
</evidence>
<keyword evidence="12" id="KW-0732">Signal</keyword>
<keyword evidence="4" id="KW-0999">Mitochondrion inner membrane</keyword>
<keyword evidence="3" id="KW-0547">Nucleotide-binding</keyword>
<dbReference type="EMBL" id="CP151515">
    <property type="protein sequence ID" value="WZN66332.1"/>
    <property type="molecule type" value="Genomic_DNA"/>
</dbReference>
<evidence type="ECO:0000313" key="15">
    <source>
        <dbReference type="Proteomes" id="UP001472866"/>
    </source>
</evidence>
<keyword evidence="9" id="KW-1135">Mitochondrion nucleoid</keyword>
<dbReference type="InterPro" id="IPR027417">
    <property type="entry name" value="P-loop_NTPase"/>
</dbReference>
<evidence type="ECO:0000256" key="5">
    <source>
        <dbReference type="ARBA" id="ARBA00022840"/>
    </source>
</evidence>
<feature type="coiled-coil region" evidence="10">
    <location>
        <begin position="1040"/>
        <end position="1067"/>
    </location>
</feature>
<evidence type="ECO:0000313" key="14">
    <source>
        <dbReference type="EMBL" id="WZN66332.1"/>
    </source>
</evidence>
<sequence>MRSRGVYQGANLARAVLCILAMAALCAAPSATGASTASAKWTSRYTRLGTETKSLLGDDEGSLLRRLVPVGKNNGHVFGTQCKLEPPKEADPIGNATTESTPPEPQQQSSETGLVLFRVSKDEVRGMDVSRATLSLHIRRYDLELDRVDFYYLDQTWKSATSTGAVLENLSEGSAFASVDLALQDRGSWGSHTVDVTQYIQKASQGLKQLGGFLAVGSSRQGGCRARGFVPTSEYTPAEGLPSIQVDYRVDQAPPAGSIVSQPPPLTRDPTAKLHFAGTDLESGMSHFKCRLDAGEFQDCTSPWTYENLADGEHTFAVKPVDNAGNVGHIVFSEPWFVDTVLPTAELVEGQHPKPVSLSTEATFLFATEDNVSGGSATMTTECRLDENEYFLCYSGAPVTFSSLDQGDHDFFVKVTDAAGNSNDLRLWSWRVDVPPECHVAVAKAAGRRGHATFDFTFAWSEEVRGFSPDGVVVGGVGAELKAWRQINGTHYQASCDPLTDGDVTVQVKVGAAQDLEGNWNAEASNTARIAHDGTAPSCVLRTLHPRNTFSGRFSLTIAWTEDVVGFSPDAIAIKGDSTKVGATFASKFSSDTQGSHFTGTIVPFGMGSLSISVGPSSARDLSGNANEASCHLEVDISNTDVYYSSVEGGRMYSIGQEALDTFRVVPKSALARHRVPEGTGALEVDGQNRLFLAVNGDSLYMYEASKMEVMQTVAQQEGKIVGLKTDSRGRLFAAEGVGGTIRVFDVSEKKFEYQREFPISASWNLNGDEVCDRVSMDLDFAGRLLVLNPHEPKIHVFNVEDLSALRTVDLGDHQPAPLAVSVDGRNLVNVLDGKTKSIHRYDSEFREVDVVSLEGCENLEPKTMSSDSYQRIHVVSEHKGSVCVFDTQKGDSWQVALEGAGEIFASSSFHQSSPPSCEILTPPDNQHADFNVTFRWDRPVHGFGEEDIKTGGSGGTLRNLRPVGGGTGPHSEFAASVTAGGIGIVSFQVKAFSVSDEQGVWNPLPSEVSKTSFFGGQCSVELGCQWQLAQYQSQLALDRVQKEVELELEKEEKAAAIREEARIRAETAIETAKMEIEKGKILLEKELIRARIQAEADERIREARMTEDLRLREIREKGAEYTKTALEVVQTVLNSMHSVFESPEQMKRLVFTLFTLFLAYFVSREAIQVVARYISKLLGKPSLLRDTTRGSLSSALGFANFGRQKAQTLGRRAMFSGIVLCDRLLRQMEIVANSIICRKQSDLPYRHILFHGMPGTGKTMVAERLAKQCGMDYAIMSGGDVIPLGKQAVTELHRLFNWAERSSRGVLIFIDEAEAFLQRRVGGQQQSEHMKSAINALLSRTGQPTRKFMLVLATNRPQDLDSAVLDRIDDSIAFPLPGEKERVSLLELYFTKYIGAVSEGWTAATVQRAGRWLGFRKKPKVIKLVGFPGGEAFKKLAKLTDGFSGREVSKLISSVGTYAMSLAEDGTSSLSWKEAVEVVETKVKEHFVKRSFYE</sequence>
<organism evidence="14 15">
    <name type="scientific">Chloropicon roscoffensis</name>
    <dbReference type="NCBI Taxonomy" id="1461544"/>
    <lineage>
        <taxon>Eukaryota</taxon>
        <taxon>Viridiplantae</taxon>
        <taxon>Chlorophyta</taxon>
        <taxon>Chloropicophyceae</taxon>
        <taxon>Chloropicales</taxon>
        <taxon>Chloropicaceae</taxon>
        <taxon>Chloropicon</taxon>
    </lineage>
</organism>
<dbReference type="SUPFAM" id="SSF52540">
    <property type="entry name" value="P-loop containing nucleoside triphosphate hydrolases"/>
    <property type="match status" value="1"/>
</dbReference>
<proteinExistence type="predicted"/>
<dbReference type="GO" id="GO:0005524">
    <property type="term" value="F:ATP binding"/>
    <property type="evidence" value="ECO:0007669"/>
    <property type="project" value="UniProtKB-KW"/>
</dbReference>
<keyword evidence="5" id="KW-0067">ATP-binding</keyword>
<dbReference type="InterPro" id="IPR021911">
    <property type="entry name" value="ATAD3_N"/>
</dbReference>
<evidence type="ECO:0000256" key="2">
    <source>
        <dbReference type="ARBA" id="ARBA00004436"/>
    </source>
</evidence>
<dbReference type="Gene3D" id="3.40.50.300">
    <property type="entry name" value="P-loop containing nucleotide triphosphate hydrolases"/>
    <property type="match status" value="1"/>
</dbReference>
<dbReference type="GO" id="GO:0042645">
    <property type="term" value="C:mitochondrial nucleoid"/>
    <property type="evidence" value="ECO:0007669"/>
    <property type="project" value="UniProtKB-SubCell"/>
</dbReference>
<evidence type="ECO:0000256" key="11">
    <source>
        <dbReference type="SAM" id="MobiDB-lite"/>
    </source>
</evidence>
<feature type="region of interest" description="Disordered" evidence="11">
    <location>
        <begin position="78"/>
        <end position="112"/>
    </location>
</feature>
<dbReference type="Pfam" id="PF00004">
    <property type="entry name" value="AAA"/>
    <property type="match status" value="1"/>
</dbReference>
<evidence type="ECO:0000256" key="9">
    <source>
        <dbReference type="ARBA" id="ARBA00023271"/>
    </source>
</evidence>
<reference evidence="14 15" key="1">
    <citation type="submission" date="2024-03" db="EMBL/GenBank/DDBJ databases">
        <title>Complete genome sequence of the green alga Chloropicon roscoffensis RCC1871.</title>
        <authorList>
            <person name="Lemieux C."/>
            <person name="Pombert J.-F."/>
            <person name="Otis C."/>
            <person name="Turmel M."/>
        </authorList>
    </citation>
    <scope>NUCLEOTIDE SEQUENCE [LARGE SCALE GENOMIC DNA]</scope>
    <source>
        <strain evidence="14 15">RCC1871</strain>
    </source>
</reference>
<dbReference type="GO" id="GO:0005743">
    <property type="term" value="C:mitochondrial inner membrane"/>
    <property type="evidence" value="ECO:0007669"/>
    <property type="project" value="UniProtKB-SubCell"/>
</dbReference>
<gene>
    <name evidence="14" type="ORF">HKI87_15g78970</name>
</gene>
<evidence type="ECO:0000256" key="4">
    <source>
        <dbReference type="ARBA" id="ARBA00022792"/>
    </source>
</evidence>
<dbReference type="PANTHER" id="PTHR23075:SF0">
    <property type="entry name" value="ATPASE FAMILY AAA DOMAIN-CONTAINING PROTEIN 3"/>
    <property type="match status" value="1"/>
</dbReference>
<comment type="subcellular location">
    <subcellularLocation>
        <location evidence="1">Mitochondrion inner membrane</location>
    </subcellularLocation>
    <subcellularLocation>
        <location evidence="2">Mitochondrion matrix</location>
        <location evidence="2">Mitochondrion nucleoid</location>
    </subcellularLocation>
</comment>
<keyword evidence="7" id="KW-0496">Mitochondrion</keyword>
<keyword evidence="6 10" id="KW-0175">Coiled coil</keyword>
<keyword evidence="15" id="KW-1185">Reference proteome</keyword>
<feature type="signal peptide" evidence="12">
    <location>
        <begin position="1"/>
        <end position="33"/>
    </location>
</feature>
<dbReference type="InterPro" id="IPR044048">
    <property type="entry name" value="Big_12"/>
</dbReference>
<dbReference type="Proteomes" id="UP001472866">
    <property type="component" value="Chromosome 15"/>
</dbReference>
<evidence type="ECO:0000256" key="12">
    <source>
        <dbReference type="SAM" id="SignalP"/>
    </source>
</evidence>